<feature type="active site" evidence="9">
    <location>
        <position position="39"/>
    </location>
</feature>
<feature type="domain" description="YrdC-like" evidence="11">
    <location>
        <begin position="206"/>
        <end position="391"/>
    </location>
</feature>
<proteinExistence type="inferred from homology"/>
<evidence type="ECO:0000259" key="11">
    <source>
        <dbReference type="PROSITE" id="PS51163"/>
    </source>
</evidence>
<dbReference type="InterPro" id="IPR051060">
    <property type="entry name" value="Carbamoyltrans_HypF-like"/>
</dbReference>
<evidence type="ECO:0000256" key="2">
    <source>
        <dbReference type="ARBA" id="ARBA00008097"/>
    </source>
</evidence>
<keyword evidence="9" id="KW-0378">Hydrolase</keyword>
<dbReference type="InterPro" id="IPR011125">
    <property type="entry name" value="Znf_HypF"/>
</dbReference>
<evidence type="ECO:0000256" key="6">
    <source>
        <dbReference type="ARBA" id="ARBA00022833"/>
    </source>
</evidence>
<keyword evidence="5" id="KW-0863">Zinc-finger</keyword>
<dbReference type="Pfam" id="PF22521">
    <property type="entry name" value="HypF_C_2"/>
    <property type="match status" value="1"/>
</dbReference>
<evidence type="ECO:0000256" key="8">
    <source>
        <dbReference type="PIRNR" id="PIRNR006256"/>
    </source>
</evidence>
<comment type="caution">
    <text evidence="12">The sequence shown here is derived from an EMBL/GenBank/DDBJ whole genome shotgun (WGS) entry which is preliminary data.</text>
</comment>
<comment type="similarity">
    <text evidence="2 8">Belongs to the carbamoyltransferase HypF family.</text>
</comment>
<dbReference type="NCBIfam" id="TIGR00143">
    <property type="entry name" value="hypF"/>
    <property type="match status" value="1"/>
</dbReference>
<dbReference type="Pfam" id="PF00708">
    <property type="entry name" value="Acylphosphatase"/>
    <property type="match status" value="1"/>
</dbReference>
<evidence type="ECO:0000256" key="4">
    <source>
        <dbReference type="ARBA" id="ARBA00022723"/>
    </source>
</evidence>
<keyword evidence="13" id="KW-1185">Reference proteome</keyword>
<dbReference type="InterPro" id="IPR055128">
    <property type="entry name" value="HypF_C_2"/>
</dbReference>
<evidence type="ECO:0000313" key="13">
    <source>
        <dbReference type="Proteomes" id="UP000755551"/>
    </source>
</evidence>
<feature type="domain" description="Acylphosphatase-like" evidence="10">
    <location>
        <begin position="6"/>
        <end position="95"/>
    </location>
</feature>
<dbReference type="EMBL" id="JAHQZT010000001">
    <property type="protein sequence ID" value="MBV0931897.1"/>
    <property type="molecule type" value="Genomic_DNA"/>
</dbReference>
<dbReference type="PIRSF" id="PIRSF006256">
    <property type="entry name" value="CMPcnvr_hdrg_mat"/>
    <property type="match status" value="1"/>
</dbReference>
<reference evidence="12 13" key="1">
    <citation type="submission" date="2021-06" db="EMBL/GenBank/DDBJ databases">
        <title>Bacterium isolated from marine sediment.</title>
        <authorList>
            <person name="Zhu K.-L."/>
            <person name="Du Z.-J."/>
            <person name="Liang Q.-Y."/>
        </authorList>
    </citation>
    <scope>NUCLEOTIDE SEQUENCE [LARGE SCALE GENOMIC DNA]</scope>
    <source>
        <strain evidence="12 13">A346</strain>
    </source>
</reference>
<dbReference type="PANTHER" id="PTHR42959:SF1">
    <property type="entry name" value="CARBAMOYLTRANSFERASE HYPF"/>
    <property type="match status" value="1"/>
</dbReference>
<evidence type="ECO:0000256" key="3">
    <source>
        <dbReference type="ARBA" id="ARBA00022598"/>
    </source>
</evidence>
<evidence type="ECO:0000256" key="7">
    <source>
        <dbReference type="ARBA" id="ARBA00048220"/>
    </source>
</evidence>
<comment type="catalytic activity">
    <reaction evidence="9">
        <text>an acyl phosphate + H2O = a carboxylate + phosphate + H(+)</text>
        <dbReference type="Rhea" id="RHEA:14965"/>
        <dbReference type="ChEBI" id="CHEBI:15377"/>
        <dbReference type="ChEBI" id="CHEBI:15378"/>
        <dbReference type="ChEBI" id="CHEBI:29067"/>
        <dbReference type="ChEBI" id="CHEBI:43474"/>
        <dbReference type="ChEBI" id="CHEBI:59918"/>
        <dbReference type="EC" id="3.6.1.7"/>
    </reaction>
</comment>
<feature type="active site" evidence="9">
    <location>
        <position position="21"/>
    </location>
</feature>
<dbReference type="InterPro" id="IPR017968">
    <property type="entry name" value="Acylphosphatase_CS"/>
</dbReference>
<evidence type="ECO:0000259" key="10">
    <source>
        <dbReference type="PROSITE" id="PS51160"/>
    </source>
</evidence>
<dbReference type="PANTHER" id="PTHR42959">
    <property type="entry name" value="CARBAMOYLTRANSFERASE"/>
    <property type="match status" value="1"/>
</dbReference>
<dbReference type="InterPro" id="IPR001792">
    <property type="entry name" value="Acylphosphatase-like_dom"/>
</dbReference>
<dbReference type="EC" id="6.2.-.-" evidence="8"/>
<dbReference type="PROSITE" id="PS51160">
    <property type="entry name" value="ACYLPHOSPHATASE_3"/>
    <property type="match status" value="1"/>
</dbReference>
<gene>
    <name evidence="12" type="primary">hypF</name>
    <name evidence="12" type="ORF">KTN04_00895</name>
</gene>
<dbReference type="Proteomes" id="UP000755551">
    <property type="component" value="Unassembled WGS sequence"/>
</dbReference>
<accession>A0ABS6M6J6</accession>
<dbReference type="PROSITE" id="PS51163">
    <property type="entry name" value="YRDC"/>
    <property type="match status" value="1"/>
</dbReference>
<dbReference type="InterPro" id="IPR041440">
    <property type="entry name" value="HypF_C"/>
</dbReference>
<organism evidence="12 13">
    <name type="scientific">Marinobacterium weihaiense</name>
    <dbReference type="NCBI Taxonomy" id="2851016"/>
    <lineage>
        <taxon>Bacteria</taxon>
        <taxon>Pseudomonadati</taxon>
        <taxon>Pseudomonadota</taxon>
        <taxon>Gammaproteobacteria</taxon>
        <taxon>Oceanospirillales</taxon>
        <taxon>Oceanospirillaceae</taxon>
        <taxon>Marinobacterium</taxon>
    </lineage>
</organism>
<dbReference type="PROSITE" id="PS00150">
    <property type="entry name" value="ACYLPHOSPHATASE_1"/>
    <property type="match status" value="1"/>
</dbReference>
<dbReference type="Pfam" id="PF17788">
    <property type="entry name" value="HypF_C"/>
    <property type="match status" value="1"/>
</dbReference>
<dbReference type="InterPro" id="IPR004421">
    <property type="entry name" value="Carbamoyltransferase_HypF"/>
</dbReference>
<protein>
    <recommendedName>
        <fullName evidence="8">Carbamoyltransferase HypF</fullName>
        <ecNumber evidence="8">6.2.-.-</ecNumber>
    </recommendedName>
</protein>
<evidence type="ECO:0000256" key="1">
    <source>
        <dbReference type="ARBA" id="ARBA00004711"/>
    </source>
</evidence>
<dbReference type="GO" id="GO:0016874">
    <property type="term" value="F:ligase activity"/>
    <property type="evidence" value="ECO:0007669"/>
    <property type="project" value="UniProtKB-KW"/>
</dbReference>
<dbReference type="Pfam" id="PF01300">
    <property type="entry name" value="Sua5_yciO_yrdC"/>
    <property type="match status" value="1"/>
</dbReference>
<keyword evidence="6" id="KW-0862">Zinc</keyword>
<dbReference type="RefSeq" id="WP_217333319.1">
    <property type="nucleotide sequence ID" value="NZ_JAHQZT010000001.1"/>
</dbReference>
<sequence>MSSDAGWRIEISGRVQGVGFRPHVWRTAVALGVSGRVSNTGNGVQIDLFCSESKQHEFCQRLLLSLPPLACVDKITTLALKRGRVAKAGGFLIEPSPVQSSDNRISVPADLAPCDSCRAELFDPDSRRYRYPFISCTQCGPRLSILHALPYDRARTAMSMFPLCRNCAGEYENPADRRFHAETNACVACGPELWLEDARGQVAAAQDPFEDMARVIAAGGIVAIKGAGGFHLCCDARRANAVARLRTGKQRPHKPLAVMFEDIEQARACAHITTQQAETMSAAEAPVVLCRARPDSPLARNVAADVAWLGCMLPSTPVHLLLMVAVQRPLVMTSGNVSGAPTLIDNDAARALLLPWVDLLVLHDRPIVHRLDDAVVYQDDGAVELIRPGRGMVPVILPLPPGFRTDLPWLAVGGDLKNTFSFVQGGQLVLGTHQGDMQALAAYRAAASSGRDWMGLLRLRPVGVSRDCHPDYHSTRLADGLAGESMHSVQHHHAHMAACLFEHGHPLHAEPVLALCLDGLGYGQTGTLWGGECLYGSYSHVRRLGGLRPMPMPGADAAARQPWRMLVACLYQAQIEIESLKALWPWMGTARTQALQRMIETGIQSPLCSSAGRLFDAVAAALGCYAEGISHEGQAAMALEALAWEALEMQSDDVHHTGGRYAMQLTMTEGGWQLDASPLWPLLIEDLRAGCDRREVALRFHRSLVAGLLQLVQTIGTEQPFEKVVLTGGVMQNRLLRTWLRQALAAAGFEALCHHRVPCNDAGLSVGQAAVALARHQDKQHA</sequence>
<keyword evidence="4" id="KW-0479">Metal-binding</keyword>
<keyword evidence="3 12" id="KW-0436">Ligase</keyword>
<dbReference type="Pfam" id="PF07503">
    <property type="entry name" value="zf-HYPF"/>
    <property type="match status" value="2"/>
</dbReference>
<dbReference type="InterPro" id="IPR006070">
    <property type="entry name" value="Sua5-like_dom"/>
</dbReference>
<evidence type="ECO:0000256" key="5">
    <source>
        <dbReference type="ARBA" id="ARBA00022771"/>
    </source>
</evidence>
<name>A0ABS6M6J6_9GAMM</name>
<comment type="function">
    <text evidence="8">Involved in the maturation of [NiFe] hydrogenases. Along with HypE, it catalyzes the synthesis of the CN ligands of the active site iron of [NiFe]-hydrogenases. HypF functions as a carbamoyl transferase using carbamoylphosphate as a substrate and transferring the carboxamido moiety in an ATP-dependent reaction to the thiolate of the C-terminal cysteine of HypE yielding a protein-S-carboxamide.</text>
</comment>
<evidence type="ECO:0000313" key="12">
    <source>
        <dbReference type="EMBL" id="MBV0931897.1"/>
    </source>
</evidence>
<comment type="catalytic activity">
    <reaction evidence="7 8">
        <text>C-terminal L-cysteinyl-[HypE protein] + carbamoyl phosphate + ATP + H2O = C-terminal S-carboxamide-L-cysteinyl-[HypE protein] + AMP + phosphate + diphosphate + H(+)</text>
        <dbReference type="Rhea" id="RHEA:55636"/>
        <dbReference type="Rhea" id="RHEA-COMP:14247"/>
        <dbReference type="Rhea" id="RHEA-COMP:14392"/>
        <dbReference type="ChEBI" id="CHEBI:15377"/>
        <dbReference type="ChEBI" id="CHEBI:15378"/>
        <dbReference type="ChEBI" id="CHEBI:30616"/>
        <dbReference type="ChEBI" id="CHEBI:33019"/>
        <dbReference type="ChEBI" id="CHEBI:43474"/>
        <dbReference type="ChEBI" id="CHEBI:58228"/>
        <dbReference type="ChEBI" id="CHEBI:76913"/>
        <dbReference type="ChEBI" id="CHEBI:139126"/>
        <dbReference type="ChEBI" id="CHEBI:456215"/>
    </reaction>
</comment>
<evidence type="ECO:0000256" key="9">
    <source>
        <dbReference type="PROSITE-ProRule" id="PRU00520"/>
    </source>
</evidence>
<comment type="pathway">
    <text evidence="1 8">Protein modification; [NiFe] hydrogenase maturation.</text>
</comment>